<evidence type="ECO:0000313" key="2">
    <source>
        <dbReference type="EMBL" id="RLN72717.1"/>
    </source>
</evidence>
<reference evidence="3 4" key="1">
    <citation type="submission" date="2018-07" db="EMBL/GenBank/DDBJ databases">
        <title>Genome sequencing of oomycete isolates from Chile give support for New Zealand origin for Phytophthora kernoviae and make available the first Nothophytophthora sp. genome.</title>
        <authorList>
            <person name="Studholme D.J."/>
            <person name="Sanfuentes E."/>
            <person name="Panda P."/>
            <person name="Hill R."/>
            <person name="Sambles C."/>
            <person name="Grant M."/>
            <person name="Williams N.M."/>
            <person name="Mcdougal R.L."/>
        </authorList>
    </citation>
    <scope>NUCLEOTIDE SEQUENCE [LARGE SCALE GENOMIC DNA]</scope>
    <source>
        <strain evidence="1">Chile2</strain>
        <strain evidence="2">Chile4</strain>
    </source>
</reference>
<dbReference type="EMBL" id="MAYM02001622">
    <property type="protein sequence ID" value="RLN14333.1"/>
    <property type="molecule type" value="Genomic_DNA"/>
</dbReference>
<gene>
    <name evidence="1" type="ORF">BBI17_009749</name>
    <name evidence="2" type="ORF">BBO99_00009702</name>
</gene>
<dbReference type="SUPFAM" id="SSF51445">
    <property type="entry name" value="(Trans)glycosidases"/>
    <property type="match status" value="1"/>
</dbReference>
<name>A0A421GC29_9STRA</name>
<evidence type="ECO:0000313" key="4">
    <source>
        <dbReference type="Proteomes" id="UP000285883"/>
    </source>
</evidence>
<keyword evidence="3" id="KW-1185">Reference proteome</keyword>
<feature type="non-terminal residue" evidence="2">
    <location>
        <position position="1"/>
    </location>
</feature>
<dbReference type="Proteomes" id="UP000285624">
    <property type="component" value="Unassembled WGS sequence"/>
</dbReference>
<evidence type="ECO:0000313" key="3">
    <source>
        <dbReference type="Proteomes" id="UP000285624"/>
    </source>
</evidence>
<dbReference type="InterPro" id="IPR017853">
    <property type="entry name" value="GH"/>
</dbReference>
<dbReference type="Proteomes" id="UP000285883">
    <property type="component" value="Unassembled WGS sequence"/>
</dbReference>
<dbReference type="AlphaFoldDB" id="A0A421GC29"/>
<evidence type="ECO:0000313" key="1">
    <source>
        <dbReference type="EMBL" id="RLN14333.1"/>
    </source>
</evidence>
<organism evidence="2 3">
    <name type="scientific">Phytophthora kernoviae</name>
    <dbReference type="NCBI Taxonomy" id="325452"/>
    <lineage>
        <taxon>Eukaryota</taxon>
        <taxon>Sar</taxon>
        <taxon>Stramenopiles</taxon>
        <taxon>Oomycota</taxon>
        <taxon>Peronosporomycetes</taxon>
        <taxon>Peronosporales</taxon>
        <taxon>Peronosporaceae</taxon>
        <taxon>Phytophthora</taxon>
    </lineage>
</organism>
<dbReference type="STRING" id="325452.A0A421GC29"/>
<comment type="caution">
    <text evidence="2">The sequence shown here is derived from an EMBL/GenBank/DDBJ whole genome shotgun (WGS) entry which is preliminary data.</text>
</comment>
<protein>
    <submittedName>
        <fullName evidence="2">Uncharacterized protein</fullName>
    </submittedName>
</protein>
<dbReference type="EMBL" id="MBDN02001036">
    <property type="protein sequence ID" value="RLN72717.1"/>
    <property type="molecule type" value="Genomic_DNA"/>
</dbReference>
<proteinExistence type="predicted"/>
<accession>A0A421GC29</accession>
<dbReference type="Gene3D" id="3.20.20.80">
    <property type="entry name" value="Glycosidases"/>
    <property type="match status" value="1"/>
</dbReference>
<sequence>VENMQLYLNQYAQWAKNVGQSYWFMMYDATVSYTGSECEKHFGLFGTDMSPHVNIPSAEQRRLRDN</sequence>